<feature type="transmembrane region" description="Helical" evidence="5">
    <location>
        <begin position="191"/>
        <end position="211"/>
    </location>
</feature>
<dbReference type="PANTHER" id="PTHR10361">
    <property type="entry name" value="SODIUM-BILE ACID COTRANSPORTER"/>
    <property type="match status" value="1"/>
</dbReference>
<feature type="transmembrane region" description="Helical" evidence="5">
    <location>
        <begin position="68"/>
        <end position="92"/>
    </location>
</feature>
<feature type="transmembrane region" description="Helical" evidence="5">
    <location>
        <begin position="12"/>
        <end position="30"/>
    </location>
</feature>
<dbReference type="PANTHER" id="PTHR10361:SF28">
    <property type="entry name" value="P3 PROTEIN-RELATED"/>
    <property type="match status" value="1"/>
</dbReference>
<evidence type="ECO:0000256" key="3">
    <source>
        <dbReference type="ARBA" id="ARBA00022989"/>
    </source>
</evidence>
<dbReference type="NCBIfam" id="TIGR00841">
    <property type="entry name" value="bass"/>
    <property type="match status" value="1"/>
</dbReference>
<gene>
    <name evidence="6" type="ORF">FO508_05325</name>
</gene>
<protein>
    <submittedName>
        <fullName evidence="6">Bile acid:sodium symporter family protein</fullName>
    </submittedName>
</protein>
<dbReference type="EMBL" id="VKQA01000001">
    <property type="protein sequence ID" value="MDR4249764.1"/>
    <property type="molecule type" value="Genomic_DNA"/>
</dbReference>
<dbReference type="InterPro" id="IPR002657">
    <property type="entry name" value="BilAc:Na_symport/Acr3"/>
</dbReference>
<evidence type="ECO:0000256" key="2">
    <source>
        <dbReference type="ARBA" id="ARBA00022692"/>
    </source>
</evidence>
<dbReference type="Gene3D" id="1.20.1530.20">
    <property type="match status" value="1"/>
</dbReference>
<keyword evidence="2 5" id="KW-0812">Transmembrane</keyword>
<comment type="caution">
    <text evidence="6">The sequence shown here is derived from an EMBL/GenBank/DDBJ whole genome shotgun (WGS) entry which is preliminary data.</text>
</comment>
<dbReference type="Proteomes" id="UP001182042">
    <property type="component" value="Unassembled WGS sequence"/>
</dbReference>
<dbReference type="GO" id="GO:0016020">
    <property type="term" value="C:membrane"/>
    <property type="evidence" value="ECO:0007669"/>
    <property type="project" value="UniProtKB-SubCell"/>
</dbReference>
<keyword evidence="3 5" id="KW-1133">Transmembrane helix</keyword>
<reference evidence="6" key="1">
    <citation type="submission" date="2019-07" db="EMBL/GenBank/DDBJ databases">
        <title>Phylogenomic Reclassification of ATCC Bacillus Strains and Various Taxa within the Genus Bacillus.</title>
        <authorList>
            <person name="Riojas M.A."/>
            <person name="Frank A.M."/>
            <person name="Fenn S.L."/>
            <person name="King S."/>
            <person name="Brower S."/>
            <person name="Hazbon M.H."/>
        </authorList>
    </citation>
    <scope>NUCLEOTIDE SEQUENCE</scope>
    <source>
        <strain evidence="6">ATCC 27142</strain>
    </source>
</reference>
<dbReference type="Pfam" id="PF01758">
    <property type="entry name" value="SBF"/>
    <property type="match status" value="1"/>
</dbReference>
<accession>A0AAE3WI75</accession>
<keyword evidence="4 5" id="KW-0472">Membrane</keyword>
<evidence type="ECO:0000256" key="1">
    <source>
        <dbReference type="ARBA" id="ARBA00004141"/>
    </source>
</evidence>
<name>A0AAE3WI75_BACPU</name>
<feature type="transmembrane region" description="Helical" evidence="5">
    <location>
        <begin position="36"/>
        <end position="56"/>
    </location>
</feature>
<organism evidence="6 7">
    <name type="scientific">Bacillus pumilus</name>
    <name type="common">Bacillus mesentericus</name>
    <dbReference type="NCBI Taxonomy" id="1408"/>
    <lineage>
        <taxon>Bacteria</taxon>
        <taxon>Bacillati</taxon>
        <taxon>Bacillota</taxon>
        <taxon>Bacilli</taxon>
        <taxon>Bacillales</taxon>
        <taxon>Bacillaceae</taxon>
        <taxon>Bacillus</taxon>
    </lineage>
</organism>
<proteinExistence type="predicted"/>
<feature type="transmembrane region" description="Helical" evidence="5">
    <location>
        <begin position="127"/>
        <end position="150"/>
    </location>
</feature>
<evidence type="ECO:0000256" key="5">
    <source>
        <dbReference type="SAM" id="Phobius"/>
    </source>
</evidence>
<evidence type="ECO:0000313" key="6">
    <source>
        <dbReference type="EMBL" id="MDR4249764.1"/>
    </source>
</evidence>
<comment type="subcellular location">
    <subcellularLocation>
        <location evidence="1">Membrane</location>
        <topology evidence="1">Multi-pass membrane protein</topology>
    </subcellularLocation>
</comment>
<evidence type="ECO:0000256" key="4">
    <source>
        <dbReference type="ARBA" id="ARBA00023136"/>
    </source>
</evidence>
<evidence type="ECO:0000313" key="7">
    <source>
        <dbReference type="Proteomes" id="UP001182042"/>
    </source>
</evidence>
<dbReference type="InterPro" id="IPR038770">
    <property type="entry name" value="Na+/solute_symporter_sf"/>
</dbReference>
<sequence>MKILLTISHFAGRTFAIWVIVFALLGFAFPAEFSKIGPYIPFLLGIIMFGMGLTLSAEDFKELFRKPLYVLIGVLTQYTLMPLLAFLLAYGLRLPSEIAVGVVLVGCCPGGTASNVMTFLAKGNTALSVAVTTISTLLAPFLTPVFILIFARSWLPVSPEALFLSIVQVVLIPIILGILVKLFFKKQVSYAVQALPLVSVAGIVVIIAAVVSANKEQILQSGLLILAVVILHNGLGLLFGYLIAKWCKMDIPSRRAISIEVGMQNSGLGAALATAHFSPLAAVPSAIFSVWHNLSGSWLATYWSKKGNPENEKEKKLAP</sequence>
<dbReference type="AlphaFoldDB" id="A0AAE3WI75"/>
<dbReference type="InterPro" id="IPR004710">
    <property type="entry name" value="Bilac:Na_transpt"/>
</dbReference>
<feature type="transmembrane region" description="Helical" evidence="5">
    <location>
        <begin position="98"/>
        <end position="120"/>
    </location>
</feature>
<feature type="transmembrane region" description="Helical" evidence="5">
    <location>
        <begin position="162"/>
        <end position="184"/>
    </location>
</feature>
<feature type="transmembrane region" description="Helical" evidence="5">
    <location>
        <begin position="223"/>
        <end position="244"/>
    </location>
</feature>
<dbReference type="RefSeq" id="WP_060596548.1">
    <property type="nucleotide sequence ID" value="NZ_CBDFOM010000001.1"/>
</dbReference>